<dbReference type="PANTHER" id="PTHR35400">
    <property type="entry name" value="SLR1083 PROTEIN"/>
    <property type="match status" value="1"/>
</dbReference>
<accession>A0A3A9Z1B9</accession>
<protein>
    <submittedName>
        <fullName evidence="2">Uma2 family endonuclease</fullName>
    </submittedName>
</protein>
<keyword evidence="3" id="KW-1185">Reference proteome</keyword>
<dbReference type="AlphaFoldDB" id="A0A3A9Z1B9"/>
<dbReference type="CDD" id="cd06260">
    <property type="entry name" value="DUF820-like"/>
    <property type="match status" value="1"/>
</dbReference>
<reference evidence="2 3" key="1">
    <citation type="journal article" date="2004" name="Syst. Appl. Microbiol.">
        <title>Cryptoendolithic actinomycetes from antarctic sandstone rock samples: Micromonospora endolithica sp. nov. and two isolates related to Micromonospora coerulea Jensen 1932.</title>
        <authorList>
            <person name="Hirsch P."/>
            <person name="Mevs U."/>
            <person name="Kroppenstedt R.M."/>
            <person name="Schumann P."/>
            <person name="Stackebrandt E."/>
        </authorList>
    </citation>
    <scope>NUCLEOTIDE SEQUENCE [LARGE SCALE GENOMIC DNA]</scope>
    <source>
        <strain evidence="2 3">JCM 12677</strain>
    </source>
</reference>
<organism evidence="2 3">
    <name type="scientific">Micromonospora endolithica</name>
    <dbReference type="NCBI Taxonomy" id="230091"/>
    <lineage>
        <taxon>Bacteria</taxon>
        <taxon>Bacillati</taxon>
        <taxon>Actinomycetota</taxon>
        <taxon>Actinomycetes</taxon>
        <taxon>Micromonosporales</taxon>
        <taxon>Micromonosporaceae</taxon>
        <taxon>Micromonospora</taxon>
    </lineage>
</organism>
<feature type="domain" description="Putative restriction endonuclease" evidence="1">
    <location>
        <begin position="26"/>
        <end position="176"/>
    </location>
</feature>
<dbReference type="EMBL" id="RBAK01000010">
    <property type="protein sequence ID" value="RKN42171.1"/>
    <property type="molecule type" value="Genomic_DNA"/>
</dbReference>
<dbReference type="SUPFAM" id="SSF52980">
    <property type="entry name" value="Restriction endonuclease-like"/>
    <property type="match status" value="1"/>
</dbReference>
<name>A0A3A9Z1B9_9ACTN</name>
<dbReference type="Proteomes" id="UP000281726">
    <property type="component" value="Unassembled WGS sequence"/>
</dbReference>
<keyword evidence="2" id="KW-0255">Endonuclease</keyword>
<sequence>MDVMAQPTYEWRSPQREWREADLSGLPEDGNRYEIVDGSLHLTPPPGYGHQELADELRMALRASVPAGWRVIRAAGLRAAGSNLIPDITVLKPTAPTDGMWIEAVDVALVVEVESPSSRRQDRFTKPSLYAEAGIPAYWRVERGDFGPVVYRYELVKSVHYNLLGTVGPDDPIQVDEPWPMRLDPSAWPR</sequence>
<proteinExistence type="predicted"/>
<comment type="caution">
    <text evidence="2">The sequence shown here is derived from an EMBL/GenBank/DDBJ whole genome shotgun (WGS) entry which is preliminary data.</text>
</comment>
<dbReference type="InterPro" id="IPR008538">
    <property type="entry name" value="Uma2"/>
</dbReference>
<dbReference type="OrthoDB" id="9799703at2"/>
<dbReference type="InterPro" id="IPR011335">
    <property type="entry name" value="Restrct_endonuc-II-like"/>
</dbReference>
<keyword evidence="2" id="KW-0378">Hydrolase</keyword>
<gene>
    <name evidence="2" type="ORF">D7223_23680</name>
</gene>
<evidence type="ECO:0000313" key="2">
    <source>
        <dbReference type="EMBL" id="RKN42171.1"/>
    </source>
</evidence>
<dbReference type="Pfam" id="PF05685">
    <property type="entry name" value="Uma2"/>
    <property type="match status" value="1"/>
</dbReference>
<dbReference type="PANTHER" id="PTHR35400:SF3">
    <property type="entry name" value="SLL1072 PROTEIN"/>
    <property type="match status" value="1"/>
</dbReference>
<keyword evidence="2" id="KW-0540">Nuclease</keyword>
<dbReference type="Gene3D" id="3.90.1570.10">
    <property type="entry name" value="tt1808, chain A"/>
    <property type="match status" value="1"/>
</dbReference>
<dbReference type="GO" id="GO:0004519">
    <property type="term" value="F:endonuclease activity"/>
    <property type="evidence" value="ECO:0007669"/>
    <property type="project" value="UniProtKB-KW"/>
</dbReference>
<evidence type="ECO:0000313" key="3">
    <source>
        <dbReference type="Proteomes" id="UP000281726"/>
    </source>
</evidence>
<dbReference type="InterPro" id="IPR012296">
    <property type="entry name" value="Nuclease_put_TT1808"/>
</dbReference>
<evidence type="ECO:0000259" key="1">
    <source>
        <dbReference type="Pfam" id="PF05685"/>
    </source>
</evidence>